<evidence type="ECO:0000313" key="2">
    <source>
        <dbReference type="EMBL" id="KAF9482898.1"/>
    </source>
</evidence>
<gene>
    <name evidence="2" type="ORF">BDN70DRAFT_380958</name>
</gene>
<proteinExistence type="predicted"/>
<feature type="compositionally biased region" description="Low complexity" evidence="1">
    <location>
        <begin position="92"/>
        <end position="122"/>
    </location>
</feature>
<organism evidence="2 3">
    <name type="scientific">Pholiota conissans</name>
    <dbReference type="NCBI Taxonomy" id="109636"/>
    <lineage>
        <taxon>Eukaryota</taxon>
        <taxon>Fungi</taxon>
        <taxon>Dikarya</taxon>
        <taxon>Basidiomycota</taxon>
        <taxon>Agaricomycotina</taxon>
        <taxon>Agaricomycetes</taxon>
        <taxon>Agaricomycetidae</taxon>
        <taxon>Agaricales</taxon>
        <taxon>Agaricineae</taxon>
        <taxon>Strophariaceae</taxon>
        <taxon>Pholiota</taxon>
    </lineage>
</organism>
<feature type="region of interest" description="Disordered" evidence="1">
    <location>
        <begin position="158"/>
        <end position="216"/>
    </location>
</feature>
<accession>A0A9P5Z7J5</accession>
<sequence length="388" mass="42876">MTGRHGMKLLLENITRDAFHNSAERGNPSAMSPTHTHGGPGAERIVAWHGSPRPTRPMRLNPLRARSSFGCTAGMSAIAQSSARRSGVRASLCRSSSRGMRRGCATPSPGSSRTSSCSPSLTSRKKWWGSSSGISPYSCARWCTEHALGGAYGCPARRSPNTQWPSSSTALTNAGRTAMPKRGSSASHGSSISPSCSSSPAVLSSTSNTRSFKPSSAASHKGFMYLDDDYQLNDDIRLYLHDKFGDMRRNQRVLERVDQRPRLARPDIWPHFQDELHAFLRRPNAQALSYFSPTPHTHLLLPPRAHGRALPLLRARYVFIWTTLIMRWRRRRTRTHTCFRPTSDIWNAVCLAIAFLWPRLGEEGVIVTVGYTCILSLQSQTGSFLLAG</sequence>
<reference evidence="2" key="1">
    <citation type="submission" date="2020-11" db="EMBL/GenBank/DDBJ databases">
        <authorList>
            <consortium name="DOE Joint Genome Institute"/>
            <person name="Ahrendt S."/>
            <person name="Riley R."/>
            <person name="Andreopoulos W."/>
            <person name="Labutti K."/>
            <person name="Pangilinan J."/>
            <person name="Ruiz-Duenas F.J."/>
            <person name="Barrasa J.M."/>
            <person name="Sanchez-Garcia M."/>
            <person name="Camarero S."/>
            <person name="Miyauchi S."/>
            <person name="Serrano A."/>
            <person name="Linde D."/>
            <person name="Babiker R."/>
            <person name="Drula E."/>
            <person name="Ayuso-Fernandez I."/>
            <person name="Pacheco R."/>
            <person name="Padilla G."/>
            <person name="Ferreira P."/>
            <person name="Barriuso J."/>
            <person name="Kellner H."/>
            <person name="Castanera R."/>
            <person name="Alfaro M."/>
            <person name="Ramirez L."/>
            <person name="Pisabarro A.G."/>
            <person name="Kuo A."/>
            <person name="Tritt A."/>
            <person name="Lipzen A."/>
            <person name="He G."/>
            <person name="Yan M."/>
            <person name="Ng V."/>
            <person name="Cullen D."/>
            <person name="Martin F."/>
            <person name="Rosso M.-N."/>
            <person name="Henrissat B."/>
            <person name="Hibbett D."/>
            <person name="Martinez A.T."/>
            <person name="Grigoriev I.V."/>
        </authorList>
    </citation>
    <scope>NUCLEOTIDE SEQUENCE</scope>
    <source>
        <strain evidence="2">CIRM-BRFM 674</strain>
    </source>
</reference>
<dbReference type="EMBL" id="MU155160">
    <property type="protein sequence ID" value="KAF9482898.1"/>
    <property type="molecule type" value="Genomic_DNA"/>
</dbReference>
<feature type="region of interest" description="Disordered" evidence="1">
    <location>
        <begin position="92"/>
        <end position="133"/>
    </location>
</feature>
<feature type="compositionally biased region" description="Polar residues" evidence="1">
    <location>
        <begin position="159"/>
        <end position="175"/>
    </location>
</feature>
<evidence type="ECO:0000313" key="3">
    <source>
        <dbReference type="Proteomes" id="UP000807469"/>
    </source>
</evidence>
<evidence type="ECO:0000256" key="1">
    <source>
        <dbReference type="SAM" id="MobiDB-lite"/>
    </source>
</evidence>
<dbReference type="AlphaFoldDB" id="A0A9P5Z7J5"/>
<feature type="compositionally biased region" description="Low complexity" evidence="1">
    <location>
        <begin position="184"/>
        <end position="207"/>
    </location>
</feature>
<name>A0A9P5Z7J5_9AGAR</name>
<dbReference type="Proteomes" id="UP000807469">
    <property type="component" value="Unassembled WGS sequence"/>
</dbReference>
<keyword evidence="3" id="KW-1185">Reference proteome</keyword>
<protein>
    <submittedName>
        <fullName evidence="2">Uncharacterized protein</fullName>
    </submittedName>
</protein>
<comment type="caution">
    <text evidence="2">The sequence shown here is derived from an EMBL/GenBank/DDBJ whole genome shotgun (WGS) entry which is preliminary data.</text>
</comment>